<organism evidence="3 4">
    <name type="scientific">Corynebacterium crudilactis</name>
    <dbReference type="NCBI Taxonomy" id="1652495"/>
    <lineage>
        <taxon>Bacteria</taxon>
        <taxon>Bacillati</taxon>
        <taxon>Actinomycetota</taxon>
        <taxon>Actinomycetes</taxon>
        <taxon>Mycobacteriales</taxon>
        <taxon>Corynebacteriaceae</taxon>
        <taxon>Corynebacterium</taxon>
    </lineage>
</organism>
<feature type="domain" description="UspA" evidence="2">
    <location>
        <begin position="177"/>
        <end position="311"/>
    </location>
</feature>
<feature type="domain" description="UspA" evidence="2">
    <location>
        <begin position="22"/>
        <end position="156"/>
    </location>
</feature>
<gene>
    <name evidence="3" type="ORF">ccrud_13525</name>
</gene>
<accession>A0A172QWN4</accession>
<dbReference type="Proteomes" id="UP000076929">
    <property type="component" value="Chromosome"/>
</dbReference>
<evidence type="ECO:0000256" key="1">
    <source>
        <dbReference type="ARBA" id="ARBA00008791"/>
    </source>
</evidence>
<dbReference type="KEGG" id="ccjz:ccrud_13525"/>
<evidence type="ECO:0000313" key="3">
    <source>
        <dbReference type="EMBL" id="ANE05117.1"/>
    </source>
</evidence>
<dbReference type="SUPFAM" id="SSF52402">
    <property type="entry name" value="Adenine nucleotide alpha hydrolases-like"/>
    <property type="match status" value="2"/>
</dbReference>
<dbReference type="CDD" id="cd00293">
    <property type="entry name" value="USP-like"/>
    <property type="match status" value="2"/>
</dbReference>
<dbReference type="InterPro" id="IPR006016">
    <property type="entry name" value="UspA"/>
</dbReference>
<dbReference type="EMBL" id="CP015622">
    <property type="protein sequence ID" value="ANE05117.1"/>
    <property type="molecule type" value="Genomic_DNA"/>
</dbReference>
<protein>
    <submittedName>
        <fullName evidence="3">Universal stress protein</fullName>
    </submittedName>
</protein>
<sequence length="313" mass="34314">MKQPLRVLISCRPEETSDRKRNEQNDAAFEFAAWLARTSDINVRGITTFIRPWPSTSISKLGGKYHKWFKNLDSHYRNRTVKGLKESGVEKSQWDDDVSVFVDGPSESTLLTHAAEEFDADLILLSSDAAAPKGRFLASSTADALLHSSPVPLGLVPRGVNLSKKGVTRVNYAFTNESDDFEQGLNYAAELASTWNVPLRILSFSPAGITSAPTSGSLDLSTELSSEWRELTLALLDRARYGVLQDHGALSVSSEVGSGWGWSGAIDALKWKKGDLLCLGSHRTDALSRVFVGSETMEIIRNSPVPTIIYPGR</sequence>
<reference evidence="3 4" key="1">
    <citation type="submission" date="2016-05" db="EMBL/GenBank/DDBJ databases">
        <title>Complete genome sequence of Corynebacterium crudilactis, a new Corynebacterium species isolated from raw cow's milk.</title>
        <authorList>
            <person name="Christian R."/>
            <person name="Zimmermann J."/>
            <person name="Lipski A."/>
            <person name="Kalinowski J."/>
        </authorList>
    </citation>
    <scope>NUCLEOTIDE SEQUENCE [LARGE SCALE GENOMIC DNA]</scope>
    <source>
        <strain evidence="3 4">JZ16</strain>
    </source>
</reference>
<comment type="similarity">
    <text evidence="1">Belongs to the universal stress protein A family.</text>
</comment>
<keyword evidence="4" id="KW-1185">Reference proteome</keyword>
<dbReference type="RefSeq" id="WP_066569029.1">
    <property type="nucleotide sequence ID" value="NZ_CP015622.1"/>
</dbReference>
<evidence type="ECO:0000259" key="2">
    <source>
        <dbReference type="Pfam" id="PF00582"/>
    </source>
</evidence>
<dbReference type="Pfam" id="PF00582">
    <property type="entry name" value="Usp"/>
    <property type="match status" value="2"/>
</dbReference>
<dbReference type="Gene3D" id="3.40.50.12370">
    <property type="match status" value="1"/>
</dbReference>
<evidence type="ECO:0000313" key="4">
    <source>
        <dbReference type="Proteomes" id="UP000076929"/>
    </source>
</evidence>
<dbReference type="STRING" id="1652495.ccrud_13525"/>
<dbReference type="PANTHER" id="PTHR46268:SF27">
    <property type="entry name" value="UNIVERSAL STRESS PROTEIN RV2623"/>
    <property type="match status" value="1"/>
</dbReference>
<dbReference type="PANTHER" id="PTHR46268">
    <property type="entry name" value="STRESS RESPONSE PROTEIN NHAX"/>
    <property type="match status" value="1"/>
</dbReference>
<proteinExistence type="inferred from homology"/>
<name>A0A172QWN4_9CORY</name>
<dbReference type="AlphaFoldDB" id="A0A172QWN4"/>